<dbReference type="Proteomes" id="UP000267289">
    <property type="component" value="Unassembled WGS sequence"/>
</dbReference>
<sequence length="58" mass="6223">MQAVRPASLTVSVSLGKAASYRAAQVSAVMESLEYWHAENATADMRFTSTDDLDSALT</sequence>
<protein>
    <recommendedName>
        <fullName evidence="1">YcaO domain-containing protein</fullName>
    </recommendedName>
</protein>
<evidence type="ECO:0000313" key="2">
    <source>
        <dbReference type="EMBL" id="VBA35572.1"/>
    </source>
</evidence>
<reference evidence="2 3" key="1">
    <citation type="submission" date="2018-09" db="EMBL/GenBank/DDBJ databases">
        <authorList>
            <person name="Tagini F."/>
        </authorList>
    </citation>
    <scope>NUCLEOTIDE SEQUENCE [LARGE SCALE GENOMIC DNA]</scope>
    <source>
        <strain evidence="2 3">MK13</strain>
    </source>
</reference>
<organism evidence="2 3">
    <name type="scientific">Mycobacterium innocens</name>
    <dbReference type="NCBI Taxonomy" id="2341083"/>
    <lineage>
        <taxon>Bacteria</taxon>
        <taxon>Bacillati</taxon>
        <taxon>Actinomycetota</taxon>
        <taxon>Actinomycetes</taxon>
        <taxon>Mycobacteriales</taxon>
        <taxon>Mycobacteriaceae</taxon>
        <taxon>Mycobacterium</taxon>
    </lineage>
</organism>
<dbReference type="InterPro" id="IPR003776">
    <property type="entry name" value="YcaO-like_dom"/>
</dbReference>
<dbReference type="PROSITE" id="PS51664">
    <property type="entry name" value="YCAO"/>
    <property type="match status" value="1"/>
</dbReference>
<dbReference type="Pfam" id="PF02624">
    <property type="entry name" value="YcaO"/>
    <property type="match status" value="1"/>
</dbReference>
<name>A0A498PS92_9MYCO</name>
<accession>A0A498PS92</accession>
<keyword evidence="3" id="KW-1185">Reference proteome</keyword>
<evidence type="ECO:0000259" key="1">
    <source>
        <dbReference type="PROSITE" id="PS51664"/>
    </source>
</evidence>
<evidence type="ECO:0000313" key="3">
    <source>
        <dbReference type="Proteomes" id="UP000267289"/>
    </source>
</evidence>
<gene>
    <name evidence="2" type="ORF">LAUMK13_00792</name>
</gene>
<dbReference type="EMBL" id="UPHQ01000034">
    <property type="protein sequence ID" value="VBA35572.1"/>
    <property type="molecule type" value="Genomic_DNA"/>
</dbReference>
<proteinExistence type="predicted"/>
<dbReference type="AlphaFoldDB" id="A0A498PS92"/>
<feature type="domain" description="YcaO" evidence="1">
    <location>
        <begin position="16"/>
        <end position="58"/>
    </location>
</feature>